<dbReference type="EMBL" id="JBHLTP010000003">
    <property type="protein sequence ID" value="MFC0522870.1"/>
    <property type="molecule type" value="Genomic_DNA"/>
</dbReference>
<gene>
    <name evidence="1" type="ORF">ACFFGV_04600</name>
</gene>
<organism evidence="1 2">
    <name type="scientific">Pontibacillus salicampi</name>
    <dbReference type="NCBI Taxonomy" id="1449801"/>
    <lineage>
        <taxon>Bacteria</taxon>
        <taxon>Bacillati</taxon>
        <taxon>Bacillota</taxon>
        <taxon>Bacilli</taxon>
        <taxon>Bacillales</taxon>
        <taxon>Bacillaceae</taxon>
        <taxon>Pontibacillus</taxon>
    </lineage>
</organism>
<evidence type="ECO:0000313" key="1">
    <source>
        <dbReference type="EMBL" id="MFC0522870.1"/>
    </source>
</evidence>
<name>A0ABV6LKE1_9BACI</name>
<evidence type="ECO:0000313" key="2">
    <source>
        <dbReference type="Proteomes" id="UP001589836"/>
    </source>
</evidence>
<protein>
    <submittedName>
        <fullName evidence="1">Uncharacterized protein</fullName>
    </submittedName>
</protein>
<sequence length="63" mass="7771">MAEKWMKMNSRFEKEKQEYEEHIRFKDHYAEDNDKLSDLELLSIYYSNNATIPLDISKFHDKR</sequence>
<comment type="caution">
    <text evidence="1">The sequence shown here is derived from an EMBL/GenBank/DDBJ whole genome shotgun (WGS) entry which is preliminary data.</text>
</comment>
<keyword evidence="2" id="KW-1185">Reference proteome</keyword>
<dbReference type="Proteomes" id="UP001589836">
    <property type="component" value="Unassembled WGS sequence"/>
</dbReference>
<accession>A0ABV6LKE1</accession>
<proteinExistence type="predicted"/>
<reference evidence="1 2" key="1">
    <citation type="submission" date="2024-09" db="EMBL/GenBank/DDBJ databases">
        <authorList>
            <person name="Sun Q."/>
            <person name="Mori K."/>
        </authorList>
    </citation>
    <scope>NUCLEOTIDE SEQUENCE [LARGE SCALE GENOMIC DNA]</scope>
    <source>
        <strain evidence="1 2">NCAIM B.02529</strain>
    </source>
</reference>
<dbReference type="RefSeq" id="WP_377345394.1">
    <property type="nucleotide sequence ID" value="NZ_JBHLTP010000003.1"/>
</dbReference>